<dbReference type="InterPro" id="IPR013785">
    <property type="entry name" value="Aldolase_TIM"/>
</dbReference>
<dbReference type="HAMAP" id="MF_00214">
    <property type="entry name" value="AroD"/>
    <property type="match status" value="1"/>
</dbReference>
<feature type="active site" description="Proton donor/acceptor" evidence="5">
    <location>
        <position position="142"/>
    </location>
</feature>
<evidence type="ECO:0000313" key="7">
    <source>
        <dbReference type="Proteomes" id="UP000295515"/>
    </source>
</evidence>
<dbReference type="RefSeq" id="WP_066448036.1">
    <property type="nucleotide sequence ID" value="NZ_JADMQS010000032.1"/>
</dbReference>
<feature type="binding site" evidence="5">
    <location>
        <position position="81"/>
    </location>
    <ligand>
        <name>3-dehydroquinate</name>
        <dbReference type="ChEBI" id="CHEBI:32364"/>
    </ligand>
</feature>
<dbReference type="EMBL" id="SMCQ01000016">
    <property type="protein sequence ID" value="TCV96551.1"/>
    <property type="molecule type" value="Genomic_DNA"/>
</dbReference>
<dbReference type="InterPro" id="IPR018508">
    <property type="entry name" value="3-dehydroquinate_DH_AS"/>
</dbReference>
<evidence type="ECO:0000256" key="4">
    <source>
        <dbReference type="ARBA" id="ARBA00023270"/>
    </source>
</evidence>
<feature type="binding site" evidence="5">
    <location>
        <position position="211"/>
    </location>
    <ligand>
        <name>3-dehydroquinate</name>
        <dbReference type="ChEBI" id="CHEBI:32364"/>
    </ligand>
</feature>
<dbReference type="Pfam" id="PF01487">
    <property type="entry name" value="DHquinase_I"/>
    <property type="match status" value="1"/>
</dbReference>
<evidence type="ECO:0000256" key="2">
    <source>
        <dbReference type="ARBA" id="ARBA00023141"/>
    </source>
</evidence>
<evidence type="ECO:0000256" key="3">
    <source>
        <dbReference type="ARBA" id="ARBA00023239"/>
    </source>
</evidence>
<keyword evidence="7" id="KW-1185">Reference proteome</keyword>
<dbReference type="PANTHER" id="PTHR43699:SF1">
    <property type="entry name" value="3-DEHYDROQUINATE DEHYDRATASE"/>
    <property type="match status" value="1"/>
</dbReference>
<feature type="binding site" evidence="5">
    <location>
        <position position="234"/>
    </location>
    <ligand>
        <name>3-dehydroquinate</name>
        <dbReference type="ChEBI" id="CHEBI:32364"/>
    </ligand>
</feature>
<comment type="subunit">
    <text evidence="5">Homodimer.</text>
</comment>
<evidence type="ECO:0000256" key="5">
    <source>
        <dbReference type="HAMAP-Rule" id="MF_00214"/>
    </source>
</evidence>
<keyword evidence="3 5" id="KW-0456">Lyase</keyword>
<dbReference type="EC" id="4.2.1.10" evidence="5"/>
<evidence type="ECO:0000256" key="1">
    <source>
        <dbReference type="ARBA" id="ARBA00001864"/>
    </source>
</evidence>
<gene>
    <name evidence="5" type="primary">aroD</name>
    <name evidence="6" type="ORF">EDD60_11647</name>
</gene>
<dbReference type="GO" id="GO:0003855">
    <property type="term" value="F:3-dehydroquinate dehydratase activity"/>
    <property type="evidence" value="ECO:0007669"/>
    <property type="project" value="UniProtKB-UniRule"/>
</dbReference>
<comment type="caution">
    <text evidence="5">Lacks conserved residue(s) required for the propagation of feature annotation.</text>
</comment>
<comment type="function">
    <text evidence="5">Involved in the third step of the chorismate pathway, which leads to the biosynthesis of aromatic amino acids. Catalyzes the cis-dehydration of 3-dehydroquinate (DHQ) and introduces the first double bond of the aromatic ring to yield 3-dehydroshikimate.</text>
</comment>
<sequence length="250" mass="27972">MKVCCVKDVCIGEGKPKICLPIVGHNDEEILSQLDSFQDLTYDLIELRIDYYQDMKDNEKVKCLLRKLRAQTDVPLLLTYRSLKEGGCIQLSDQEYKKLIQIACESHCIDLVDIELMSGNALVFELVEIAHQNKIKVVMSNHDFQGTPSSHDMMDRLEKMEILGGDICKLAVMPQTYKDVIRLLNVTLEMSERLNRPVVTMSMGDLGKISRIAGELTGSSITFASGHQASAPGQIPANQLNALLEAIHHD</sequence>
<dbReference type="PANTHER" id="PTHR43699">
    <property type="entry name" value="3-DEHYDROQUINATE DEHYDRATASE"/>
    <property type="match status" value="1"/>
</dbReference>
<dbReference type="GO" id="GO:0009423">
    <property type="term" value="P:chorismate biosynthetic process"/>
    <property type="evidence" value="ECO:0007669"/>
    <property type="project" value="UniProtKB-UniRule"/>
</dbReference>
<feature type="binding site" evidence="5">
    <location>
        <begin position="46"/>
        <end position="48"/>
    </location>
    <ligand>
        <name>3-dehydroquinate</name>
        <dbReference type="ChEBI" id="CHEBI:32364"/>
    </ligand>
</feature>
<comment type="caution">
    <text evidence="6">The sequence shown here is derived from an EMBL/GenBank/DDBJ whole genome shotgun (WGS) entry which is preliminary data.</text>
</comment>
<name>A0A4R3YV99_9FIRM</name>
<dbReference type="Proteomes" id="UP000295515">
    <property type="component" value="Unassembled WGS sequence"/>
</dbReference>
<comment type="pathway">
    <text evidence="5">Metabolic intermediate biosynthesis; chorismate biosynthesis; chorismate from D-erythrose 4-phosphate and phosphoenolpyruvate: step 3/7.</text>
</comment>
<feature type="binding site" evidence="5">
    <location>
        <position position="230"/>
    </location>
    <ligand>
        <name>3-dehydroquinate</name>
        <dbReference type="ChEBI" id="CHEBI:32364"/>
    </ligand>
</feature>
<dbReference type="SUPFAM" id="SSF51569">
    <property type="entry name" value="Aldolase"/>
    <property type="match status" value="1"/>
</dbReference>
<reference evidence="6 7" key="1">
    <citation type="submission" date="2019-03" db="EMBL/GenBank/DDBJ databases">
        <title>Genomic Encyclopedia of Type Strains, Phase IV (KMG-IV): sequencing the most valuable type-strain genomes for metagenomic binning, comparative biology and taxonomic classification.</title>
        <authorList>
            <person name="Goeker M."/>
        </authorList>
    </citation>
    <scope>NUCLEOTIDE SEQUENCE [LARGE SCALE GENOMIC DNA]</scope>
    <source>
        <strain evidence="6 7">DSM 29487</strain>
    </source>
</reference>
<accession>A0A4R3YV99</accession>
<evidence type="ECO:0000313" key="6">
    <source>
        <dbReference type="EMBL" id="TCV96551.1"/>
    </source>
</evidence>
<dbReference type="InterPro" id="IPR001381">
    <property type="entry name" value="DHquinase_I"/>
</dbReference>
<keyword evidence="2 5" id="KW-0057">Aromatic amino acid biosynthesis</keyword>
<keyword evidence="4 5" id="KW-0704">Schiff base</keyword>
<dbReference type="CDD" id="cd00502">
    <property type="entry name" value="DHQase_I"/>
    <property type="match status" value="1"/>
</dbReference>
<dbReference type="PROSITE" id="PS01028">
    <property type="entry name" value="DEHYDROQUINASE_I"/>
    <property type="match status" value="1"/>
</dbReference>
<protein>
    <recommendedName>
        <fullName evidence="5">3-dehydroquinate dehydratase</fullName>
        <shortName evidence="5">3-dehydroquinase</shortName>
        <ecNumber evidence="5">4.2.1.10</ecNumber>
    </recommendedName>
    <alternativeName>
        <fullName evidence="5">Type I DHQase</fullName>
    </alternativeName>
    <alternativeName>
        <fullName evidence="5">Type I dehydroquinase</fullName>
        <shortName evidence="5">DHQ1</shortName>
    </alternativeName>
</protein>
<dbReference type="UniPathway" id="UPA00053">
    <property type="reaction ID" value="UER00086"/>
</dbReference>
<proteinExistence type="inferred from homology"/>
<comment type="catalytic activity">
    <reaction evidence="1 5">
        <text>3-dehydroquinate = 3-dehydroshikimate + H2O</text>
        <dbReference type="Rhea" id="RHEA:21096"/>
        <dbReference type="ChEBI" id="CHEBI:15377"/>
        <dbReference type="ChEBI" id="CHEBI:16630"/>
        <dbReference type="ChEBI" id="CHEBI:32364"/>
        <dbReference type="EC" id="4.2.1.10"/>
    </reaction>
</comment>
<dbReference type="GO" id="GO:0009073">
    <property type="term" value="P:aromatic amino acid family biosynthetic process"/>
    <property type="evidence" value="ECO:0007669"/>
    <property type="project" value="UniProtKB-KW"/>
</dbReference>
<comment type="similarity">
    <text evidence="5">Belongs to the type-I 3-dehydroquinase family.</text>
</comment>
<dbReference type="AlphaFoldDB" id="A0A4R3YV99"/>
<dbReference type="GO" id="GO:0008652">
    <property type="term" value="P:amino acid biosynthetic process"/>
    <property type="evidence" value="ECO:0007669"/>
    <property type="project" value="UniProtKB-KW"/>
</dbReference>
<organism evidence="6 7">
    <name type="scientific">Longibaculum muris</name>
    <dbReference type="NCBI Taxonomy" id="1796628"/>
    <lineage>
        <taxon>Bacteria</taxon>
        <taxon>Bacillati</taxon>
        <taxon>Bacillota</taxon>
        <taxon>Erysipelotrichia</taxon>
        <taxon>Erysipelotrichales</taxon>
        <taxon>Coprobacillaceae</taxon>
        <taxon>Longibaculum</taxon>
    </lineage>
</organism>
<dbReference type="GO" id="GO:0046279">
    <property type="term" value="P:3,4-dihydroxybenzoate biosynthetic process"/>
    <property type="evidence" value="ECO:0007669"/>
    <property type="project" value="UniProtKB-ARBA"/>
</dbReference>
<dbReference type="FunFam" id="3.20.20.70:FF:000047">
    <property type="entry name" value="3-dehydroquinate dehydratase"/>
    <property type="match status" value="1"/>
</dbReference>
<dbReference type="Gene3D" id="3.20.20.70">
    <property type="entry name" value="Aldolase class I"/>
    <property type="match status" value="1"/>
</dbReference>
<feature type="active site" description="Schiff-base intermediate with substrate" evidence="5">
    <location>
        <position position="169"/>
    </location>
</feature>
<keyword evidence="5" id="KW-0028">Amino-acid biosynthesis</keyword>
<dbReference type="GeneID" id="98915966"/>
<dbReference type="InterPro" id="IPR050146">
    <property type="entry name" value="Type-I_3-dehydroquinase"/>
</dbReference>
<dbReference type="NCBIfam" id="TIGR01093">
    <property type="entry name" value="aroD"/>
    <property type="match status" value="1"/>
</dbReference>